<evidence type="ECO:0000256" key="1">
    <source>
        <dbReference type="SAM" id="MobiDB-lite"/>
    </source>
</evidence>
<feature type="region of interest" description="Disordered" evidence="1">
    <location>
        <begin position="328"/>
        <end position="350"/>
    </location>
</feature>
<evidence type="ECO:0000313" key="3">
    <source>
        <dbReference type="RefSeq" id="XP_018854486.1"/>
    </source>
</evidence>
<keyword evidence="2" id="KW-1185">Reference proteome</keyword>
<feature type="region of interest" description="Disordered" evidence="1">
    <location>
        <begin position="439"/>
        <end position="489"/>
    </location>
</feature>
<protein>
    <submittedName>
        <fullName evidence="3">Uncharacterized protein LOC109016538</fullName>
    </submittedName>
</protein>
<organism evidence="2 3">
    <name type="scientific">Juglans regia</name>
    <name type="common">English walnut</name>
    <dbReference type="NCBI Taxonomy" id="51240"/>
    <lineage>
        <taxon>Eukaryota</taxon>
        <taxon>Viridiplantae</taxon>
        <taxon>Streptophyta</taxon>
        <taxon>Embryophyta</taxon>
        <taxon>Tracheophyta</taxon>
        <taxon>Spermatophyta</taxon>
        <taxon>Magnoliopsida</taxon>
        <taxon>eudicotyledons</taxon>
        <taxon>Gunneridae</taxon>
        <taxon>Pentapetalae</taxon>
        <taxon>rosids</taxon>
        <taxon>fabids</taxon>
        <taxon>Fagales</taxon>
        <taxon>Juglandaceae</taxon>
        <taxon>Juglans</taxon>
    </lineage>
</organism>
<name>A0A2I4HEA8_JUGRE</name>
<gene>
    <name evidence="3" type="primary">LOC109016538</name>
</gene>
<reference evidence="3" key="1">
    <citation type="submission" date="2025-08" db="UniProtKB">
        <authorList>
            <consortium name="RefSeq"/>
        </authorList>
    </citation>
    <scope>IDENTIFICATION</scope>
    <source>
        <tissue evidence="3">Leaves</tissue>
    </source>
</reference>
<sequence>MGPDLELQGKSKAAMEISVSKDNVIAPEGSEDKLLQCASNCEDNTFGVEELLVERAGEHDGIKNMELNITDIIDTNDAVPVEGECQDVTEHSSSFGDTESGTESGLILTDDESQLCASNASVYDGCFDAFRIRKKKLTVHWRKFIHPLMWRCKWIELQIKELQSQALKYDRELAVYDQRKQFEFENFTLEGFDAKSLPFSRQLRNKVMTRKKRKRLEETVDVMSYMSQHNLFSYYENKRSIADGAPIEGYCGNLDKITNGGNEFGINDGWSSLEFGNGDNSLEQILSKIEVAHSQVRKLKTQIDKVISENPGKFCSINKLSLPVPSDALISSDQSPASPPDNGHRLSAKSPFTSRHISEGSMGDIPMSESAVFSLGEGNPLSSIIESNYQSRVRGLYENTEEGILIHNQAAKEDLDDFGEVRDWLIEKPQVLLEEQTTIPQDLPTETAMPKVQSNVKSCSPSKSSFPRHTRRRGRRKAGSKRWSRRSSG</sequence>
<dbReference type="GeneID" id="109016538"/>
<feature type="compositionally biased region" description="Basic residues" evidence="1">
    <location>
        <begin position="466"/>
        <end position="489"/>
    </location>
</feature>
<accession>A0A2I4HEA8</accession>
<dbReference type="CDD" id="cd11650">
    <property type="entry name" value="AT4G37440_like"/>
    <property type="match status" value="1"/>
</dbReference>
<proteinExistence type="predicted"/>
<feature type="compositionally biased region" description="Low complexity" evidence="1">
    <location>
        <begin position="454"/>
        <end position="465"/>
    </location>
</feature>
<dbReference type="InterPro" id="IPR038745">
    <property type="entry name" value="AT4G37440-like"/>
</dbReference>
<dbReference type="AlphaFoldDB" id="A0A2I4HEA8"/>
<evidence type="ECO:0000313" key="2">
    <source>
        <dbReference type="Proteomes" id="UP000235220"/>
    </source>
</evidence>
<dbReference type="Proteomes" id="UP000235220">
    <property type="component" value="Chromosome 14"/>
</dbReference>
<dbReference type="PANTHER" id="PTHR34057:SF10">
    <property type="entry name" value="TRANSPOSASE, PTTA_EN_SPM, PLANT"/>
    <property type="match status" value="1"/>
</dbReference>
<dbReference type="STRING" id="51240.A0A2I4HEA8"/>
<dbReference type="Gramene" id="Jr14_03250_p1">
    <property type="protein sequence ID" value="cds.Jr14_03250_p1"/>
    <property type="gene ID" value="Jr14_03250"/>
</dbReference>
<dbReference type="RefSeq" id="XP_018854486.1">
    <property type="nucleotide sequence ID" value="XM_018998941.2"/>
</dbReference>
<dbReference type="KEGG" id="jre:109016538"/>
<dbReference type="OrthoDB" id="21648at2759"/>
<dbReference type="PANTHER" id="PTHR34057">
    <property type="entry name" value="ELONGATION FACTOR"/>
    <property type="match status" value="1"/>
</dbReference>